<evidence type="ECO:0000256" key="1">
    <source>
        <dbReference type="ARBA" id="ARBA00009437"/>
    </source>
</evidence>
<dbReference type="InterPro" id="IPR036388">
    <property type="entry name" value="WH-like_DNA-bd_sf"/>
</dbReference>
<dbReference type="PANTHER" id="PTHR30126:SF39">
    <property type="entry name" value="HTH-TYPE TRANSCRIPTIONAL REGULATOR CYSL"/>
    <property type="match status" value="1"/>
</dbReference>
<evidence type="ECO:0000256" key="2">
    <source>
        <dbReference type="ARBA" id="ARBA00023015"/>
    </source>
</evidence>
<dbReference type="PANTHER" id="PTHR30126">
    <property type="entry name" value="HTH-TYPE TRANSCRIPTIONAL REGULATOR"/>
    <property type="match status" value="1"/>
</dbReference>
<dbReference type="SUPFAM" id="SSF46785">
    <property type="entry name" value="Winged helix' DNA-binding domain"/>
    <property type="match status" value="1"/>
</dbReference>
<dbReference type="Pfam" id="PF00126">
    <property type="entry name" value="HTH_1"/>
    <property type="match status" value="1"/>
</dbReference>
<reference evidence="6 7" key="1">
    <citation type="submission" date="2020-02" db="EMBL/GenBank/DDBJ databases">
        <authorList>
            <person name="Zheng R.K."/>
            <person name="Sun C.M."/>
        </authorList>
    </citation>
    <scope>NUCLEOTIDE SEQUENCE [LARGE SCALE GENOMIC DNA]</scope>
    <source>
        <strain evidence="7">rifampicinis</strain>
    </source>
</reference>
<dbReference type="Gene3D" id="1.10.10.10">
    <property type="entry name" value="Winged helix-like DNA-binding domain superfamily/Winged helix DNA-binding domain"/>
    <property type="match status" value="1"/>
</dbReference>
<evidence type="ECO:0000313" key="6">
    <source>
        <dbReference type="EMBL" id="QPC80520.1"/>
    </source>
</evidence>
<name>A0A7S8IBJ6_9CHLR</name>
<dbReference type="InterPro" id="IPR005119">
    <property type="entry name" value="LysR_subst-bd"/>
</dbReference>
<evidence type="ECO:0000313" key="7">
    <source>
        <dbReference type="Proteomes" id="UP000594468"/>
    </source>
</evidence>
<dbReference type="InterPro" id="IPR036390">
    <property type="entry name" value="WH_DNA-bd_sf"/>
</dbReference>
<dbReference type="AlphaFoldDB" id="A0A7S8IBJ6"/>
<dbReference type="Pfam" id="PF03466">
    <property type="entry name" value="LysR_substrate"/>
    <property type="match status" value="1"/>
</dbReference>
<dbReference type="InterPro" id="IPR000847">
    <property type="entry name" value="LysR_HTH_N"/>
</dbReference>
<dbReference type="CDD" id="cd08420">
    <property type="entry name" value="PBP2_CysL_like"/>
    <property type="match status" value="1"/>
</dbReference>
<sequence>MNLASLRLWMMVAEHSSFSRAAEVAYISQPAISKRVQELEQSLGVALLDRSGRNVQLTEAGQILYRYGKQIFAAERAAESALAQLNDLQRGHLAVGASNTIGTYLLPALLGRFHDQYPGIELSMEIGNTHQMIEELRHKPLDVAFVEAPVTGPDLNVIPWRTDQLVVIAPIDHPLAAQDRVSLERLSQEVFIMREPGSGTREVAENALSQHGVELPIAFELGSNAAVKQAVIAGLGLAIISEVTLTLELALKRLTVLKVPELILNRALTHVTIIERPHSPALTAFLASLERT</sequence>
<keyword evidence="4" id="KW-0804">Transcription</keyword>
<comment type="similarity">
    <text evidence="1">Belongs to the LysR transcriptional regulatory family.</text>
</comment>
<dbReference type="KEGG" id="pmet:G4Y79_12410"/>
<dbReference type="EMBL" id="CP062983">
    <property type="protein sequence ID" value="QPC80520.1"/>
    <property type="molecule type" value="Genomic_DNA"/>
</dbReference>
<dbReference type="GO" id="GO:0000976">
    <property type="term" value="F:transcription cis-regulatory region binding"/>
    <property type="evidence" value="ECO:0007669"/>
    <property type="project" value="TreeGrafter"/>
</dbReference>
<dbReference type="PROSITE" id="PS50931">
    <property type="entry name" value="HTH_LYSR"/>
    <property type="match status" value="1"/>
</dbReference>
<accession>A0A7S8IBJ6</accession>
<keyword evidence="3" id="KW-0238">DNA-binding</keyword>
<protein>
    <submittedName>
        <fullName evidence="6">LysR family transcriptional regulator</fullName>
    </submittedName>
</protein>
<keyword evidence="2" id="KW-0805">Transcription regulation</keyword>
<dbReference type="RefSeq" id="WP_195168595.1">
    <property type="nucleotide sequence ID" value="NZ_CP062983.1"/>
</dbReference>
<dbReference type="PRINTS" id="PR00039">
    <property type="entry name" value="HTHLYSR"/>
</dbReference>
<evidence type="ECO:0000256" key="4">
    <source>
        <dbReference type="ARBA" id="ARBA00023163"/>
    </source>
</evidence>
<evidence type="ECO:0000259" key="5">
    <source>
        <dbReference type="PROSITE" id="PS50931"/>
    </source>
</evidence>
<organism evidence="6 7">
    <name type="scientific">Phototrophicus methaneseepsis</name>
    <dbReference type="NCBI Taxonomy" id="2710758"/>
    <lineage>
        <taxon>Bacteria</taxon>
        <taxon>Bacillati</taxon>
        <taxon>Chloroflexota</taxon>
        <taxon>Candidatus Thermofontia</taxon>
        <taxon>Phototrophicales</taxon>
        <taxon>Phototrophicaceae</taxon>
        <taxon>Phototrophicus</taxon>
    </lineage>
</organism>
<dbReference type="Gene3D" id="3.40.190.290">
    <property type="match status" value="1"/>
</dbReference>
<feature type="domain" description="HTH lysR-type" evidence="5">
    <location>
        <begin position="1"/>
        <end position="58"/>
    </location>
</feature>
<keyword evidence="7" id="KW-1185">Reference proteome</keyword>
<dbReference type="FunFam" id="1.10.10.10:FF:000001">
    <property type="entry name" value="LysR family transcriptional regulator"/>
    <property type="match status" value="1"/>
</dbReference>
<dbReference type="Proteomes" id="UP000594468">
    <property type="component" value="Chromosome"/>
</dbReference>
<dbReference type="SUPFAM" id="SSF53850">
    <property type="entry name" value="Periplasmic binding protein-like II"/>
    <property type="match status" value="1"/>
</dbReference>
<proteinExistence type="inferred from homology"/>
<gene>
    <name evidence="6" type="ORF">G4Y79_12410</name>
</gene>
<dbReference type="GO" id="GO:0003700">
    <property type="term" value="F:DNA-binding transcription factor activity"/>
    <property type="evidence" value="ECO:0007669"/>
    <property type="project" value="InterPro"/>
</dbReference>
<evidence type="ECO:0000256" key="3">
    <source>
        <dbReference type="ARBA" id="ARBA00023125"/>
    </source>
</evidence>